<dbReference type="OrthoDB" id="5575at2759"/>
<name>A0A6G1DQJ1_9ORYZ</name>
<dbReference type="Pfam" id="PF02889">
    <property type="entry name" value="Sec63"/>
    <property type="match status" value="2"/>
</dbReference>
<evidence type="ECO:0000256" key="4">
    <source>
        <dbReference type="ARBA" id="ARBA00022801"/>
    </source>
</evidence>
<keyword evidence="9" id="KW-0472">Membrane</keyword>
<dbReference type="PANTHER" id="PTHR24075">
    <property type="entry name" value="SEC63 DOMAIN-CONTAINING"/>
    <property type="match status" value="1"/>
</dbReference>
<dbReference type="InterPro" id="IPR057842">
    <property type="entry name" value="WH_MER3"/>
</dbReference>
<dbReference type="Proteomes" id="UP000479710">
    <property type="component" value="Unassembled WGS sequence"/>
</dbReference>
<dbReference type="FunFam" id="1.10.10.10:FF:000024">
    <property type="entry name" value="U5 small nuclear ribonucleoprotein helicase"/>
    <property type="match status" value="1"/>
</dbReference>
<keyword evidence="4" id="KW-0378">Hydrolase</keyword>
<evidence type="ECO:0000259" key="11">
    <source>
        <dbReference type="SMART" id="SM00973"/>
    </source>
</evidence>
<keyword evidence="8" id="KW-1133">Transmembrane helix</keyword>
<evidence type="ECO:0000256" key="6">
    <source>
        <dbReference type="ARBA" id="ARBA00022840"/>
    </source>
</evidence>
<keyword evidence="6" id="KW-0067">ATP-binding</keyword>
<accession>A0A6G1DQJ1</accession>
<dbReference type="Gene3D" id="1.10.10.10">
    <property type="entry name" value="Winged helix-like DNA-binding domain superfamily/Winged helix DNA-binding domain"/>
    <property type="match status" value="1"/>
</dbReference>
<evidence type="ECO:0000256" key="10">
    <source>
        <dbReference type="ARBA" id="ARBA00055371"/>
    </source>
</evidence>
<evidence type="ECO:0000313" key="12">
    <source>
        <dbReference type="EMBL" id="KAF0914661.1"/>
    </source>
</evidence>
<dbReference type="Pfam" id="PF23445">
    <property type="entry name" value="WHD_SNRNP200"/>
    <property type="match status" value="2"/>
</dbReference>
<dbReference type="SUPFAM" id="SSF158702">
    <property type="entry name" value="Sec63 N-terminal domain-like"/>
    <property type="match status" value="2"/>
</dbReference>
<dbReference type="PANTHER" id="PTHR24075:SF5">
    <property type="entry name" value="U5 SMALL NUCLEAR RIBONUCLEOPROTEIN 200 KDA HELICASE"/>
    <property type="match status" value="1"/>
</dbReference>
<dbReference type="AlphaFoldDB" id="A0A6G1DQJ1"/>
<feature type="domain" description="SEC63" evidence="11">
    <location>
        <begin position="319"/>
        <end position="502"/>
    </location>
</feature>
<sequence length="503" mass="57863">MLSRFLKDGSENQEILGAHAEFVKSSDLKDLLPHGFGIHHAGLARVDRQLIEKLFAEKHIQNVREACSWLGYTYLYIRMLRNPTLYGLSADIMETDKTLDKRRVDLVHSAANLLDRNNLIKLDEKMELAKLIDRVPIPVKESLAEPSAKINVLLQAYISRLKLEGLSLSSDMVYIRQNAGRLVHALFEIVLKRGWAQLAEKALNLSDFQWDDKLHGYVEPFWLIVEDNGYLHEGLNDLDQELVTQLFLGGRIQKTSNMPWILTWSFMYRQLTKNPNYYNLQGVSHRHLSEHLSELVETVLNDLESTNCLAIEENMYLKTLNLGLIASYYYVSYTTIERFSSMLTQKTKMKGLLEILAFASEYAELPSRSGEEESIKWLVRHQRFSIEKARYDNPHVKANTLLQCHFSRRTVRGDLAADQREILLSAPRLLQAMVDVASSNGWLTLALNAMELSQMVIQGMWDRDPVLLQLPHFTEELARRCQENEGKAIESIFDLAELSTHEM</sequence>
<keyword evidence="5" id="KW-0347">Helicase</keyword>
<evidence type="ECO:0000313" key="13">
    <source>
        <dbReference type="Proteomes" id="UP000479710"/>
    </source>
</evidence>
<proteinExistence type="predicted"/>
<feature type="domain" description="SEC63" evidence="11">
    <location>
        <begin position="83"/>
        <end position="317"/>
    </location>
</feature>
<dbReference type="Gene3D" id="1.10.3380.10">
    <property type="entry name" value="Sec63 N-terminal domain-like domain"/>
    <property type="match status" value="2"/>
</dbReference>
<dbReference type="GO" id="GO:0004386">
    <property type="term" value="F:helicase activity"/>
    <property type="evidence" value="ECO:0007669"/>
    <property type="project" value="UniProtKB-KW"/>
</dbReference>
<keyword evidence="7" id="KW-0694">RNA-binding</keyword>
<evidence type="ECO:0000256" key="9">
    <source>
        <dbReference type="ARBA" id="ARBA00023136"/>
    </source>
</evidence>
<dbReference type="GO" id="GO:0005524">
    <property type="term" value="F:ATP binding"/>
    <property type="evidence" value="ECO:0007669"/>
    <property type="project" value="UniProtKB-KW"/>
</dbReference>
<dbReference type="Gene3D" id="3.40.50.300">
    <property type="entry name" value="P-loop containing nucleotide triphosphate hydrolases"/>
    <property type="match status" value="1"/>
</dbReference>
<dbReference type="EMBL" id="SPHZ02000006">
    <property type="protein sequence ID" value="KAF0914661.1"/>
    <property type="molecule type" value="Genomic_DNA"/>
</dbReference>
<dbReference type="InterPro" id="IPR004179">
    <property type="entry name" value="Sec63-dom"/>
</dbReference>
<evidence type="ECO:0000256" key="3">
    <source>
        <dbReference type="ARBA" id="ARBA00022741"/>
    </source>
</evidence>
<comment type="subcellular location">
    <subcellularLocation>
        <location evidence="1">Membrane</location>
        <topology evidence="1">Multi-pass membrane protein</topology>
    </subcellularLocation>
</comment>
<evidence type="ECO:0000256" key="7">
    <source>
        <dbReference type="ARBA" id="ARBA00022884"/>
    </source>
</evidence>
<dbReference type="GO" id="GO:0003723">
    <property type="term" value="F:RNA binding"/>
    <property type="evidence" value="ECO:0007669"/>
    <property type="project" value="UniProtKB-KW"/>
</dbReference>
<dbReference type="FunFam" id="1.10.3380.10:FF:000010">
    <property type="entry name" value="DExH-box ATP-dependent RNA helicase DExH12"/>
    <property type="match status" value="1"/>
</dbReference>
<evidence type="ECO:0000256" key="8">
    <source>
        <dbReference type="ARBA" id="ARBA00022989"/>
    </source>
</evidence>
<keyword evidence="13" id="KW-1185">Reference proteome</keyword>
<keyword evidence="3" id="KW-0547">Nucleotide-binding</keyword>
<evidence type="ECO:0000256" key="5">
    <source>
        <dbReference type="ARBA" id="ARBA00022806"/>
    </source>
</evidence>
<dbReference type="FunFam" id="1.10.10.10:FF:000012">
    <property type="entry name" value="U5 small nuclear ribonucleoprotein helicase"/>
    <property type="match status" value="1"/>
</dbReference>
<dbReference type="InterPro" id="IPR027417">
    <property type="entry name" value="P-loop_NTPase"/>
</dbReference>
<protein>
    <recommendedName>
        <fullName evidence="11">SEC63 domain-containing protein</fullName>
    </recommendedName>
</protein>
<reference evidence="12 13" key="1">
    <citation type="submission" date="2019-11" db="EMBL/GenBank/DDBJ databases">
        <title>Whole genome sequence of Oryza granulata.</title>
        <authorList>
            <person name="Li W."/>
        </authorList>
    </citation>
    <scope>NUCLEOTIDE SEQUENCE [LARGE SCALE GENOMIC DNA]</scope>
    <source>
        <strain evidence="13">cv. Menghai</strain>
        <tissue evidence="12">Leaf</tissue>
    </source>
</reference>
<organism evidence="12 13">
    <name type="scientific">Oryza meyeriana var. granulata</name>
    <dbReference type="NCBI Taxonomy" id="110450"/>
    <lineage>
        <taxon>Eukaryota</taxon>
        <taxon>Viridiplantae</taxon>
        <taxon>Streptophyta</taxon>
        <taxon>Embryophyta</taxon>
        <taxon>Tracheophyta</taxon>
        <taxon>Spermatophyta</taxon>
        <taxon>Magnoliopsida</taxon>
        <taxon>Liliopsida</taxon>
        <taxon>Poales</taxon>
        <taxon>Poaceae</taxon>
        <taxon>BOP clade</taxon>
        <taxon>Oryzoideae</taxon>
        <taxon>Oryzeae</taxon>
        <taxon>Oryzinae</taxon>
        <taxon>Oryza</taxon>
        <taxon>Oryza meyeriana</taxon>
    </lineage>
</organism>
<gene>
    <name evidence="12" type="ORF">E2562_031124</name>
</gene>
<comment type="caution">
    <text evidence="12">The sequence shown here is derived from an EMBL/GenBank/DDBJ whole genome shotgun (WGS) entry which is preliminary data.</text>
</comment>
<dbReference type="SMART" id="SM00973">
    <property type="entry name" value="Sec63"/>
    <property type="match status" value="2"/>
</dbReference>
<dbReference type="GO" id="GO:0016787">
    <property type="term" value="F:hydrolase activity"/>
    <property type="evidence" value="ECO:0007669"/>
    <property type="project" value="UniProtKB-KW"/>
</dbReference>
<dbReference type="InterPro" id="IPR036388">
    <property type="entry name" value="WH-like_DNA-bd_sf"/>
</dbReference>
<dbReference type="Gene3D" id="1.10.150.20">
    <property type="entry name" value="5' to 3' exonuclease, C-terminal subdomain"/>
    <property type="match status" value="1"/>
</dbReference>
<evidence type="ECO:0000256" key="2">
    <source>
        <dbReference type="ARBA" id="ARBA00022692"/>
    </source>
</evidence>
<comment type="function">
    <text evidence="10">RNA helicase that plays an essential role in pre-mRNA splicing as component of the U5 snRNP and U4/U6-U5 tri-snRNP complexes. Involved in spliceosome assembly, activation and disassembly.</text>
</comment>
<dbReference type="GO" id="GO:0016020">
    <property type="term" value="C:membrane"/>
    <property type="evidence" value="ECO:0007669"/>
    <property type="project" value="UniProtKB-SubCell"/>
</dbReference>
<evidence type="ECO:0000256" key="1">
    <source>
        <dbReference type="ARBA" id="ARBA00004141"/>
    </source>
</evidence>
<keyword evidence="2" id="KW-0812">Transmembrane</keyword>